<evidence type="ECO:0000256" key="3">
    <source>
        <dbReference type="ARBA" id="ARBA00021585"/>
    </source>
</evidence>
<gene>
    <name evidence="5" type="primary">ycf35</name>
</gene>
<dbReference type="AlphaFoldDB" id="A0A516ZA74"/>
<dbReference type="InterPro" id="IPR009666">
    <property type="entry name" value="Uncharacterised_Ycf35"/>
</dbReference>
<dbReference type="PANTHER" id="PTHR39638:SF2">
    <property type="entry name" value="YCF35"/>
    <property type="match status" value="1"/>
</dbReference>
<organism evidence="5">
    <name type="scientific">Florenciella parvula</name>
    <dbReference type="NCBI Taxonomy" id="236787"/>
    <lineage>
        <taxon>Eukaryota</taxon>
        <taxon>Sar</taxon>
        <taxon>Stramenopiles</taxon>
        <taxon>Ochrophyta</taxon>
        <taxon>Dictyochophyceae</taxon>
        <taxon>Florenciellales</taxon>
        <taxon>Florenciella</taxon>
    </lineage>
</organism>
<evidence type="ECO:0000256" key="2">
    <source>
        <dbReference type="ARBA" id="ARBA00009068"/>
    </source>
</evidence>
<sequence length="130" mass="15127">MSHFSRIKTSIREIDLLKKSLVNLNLVWEEKEQMIEGYQGETHKVNLVIHQKNNIDIGFEKTKDNNYQLVADLAFWDQSTSVDAFLDSLHKEYALTTVLEETKKQGFEQISQTTNQQNGEVVVIVEKWNN</sequence>
<evidence type="ECO:0000313" key="5">
    <source>
        <dbReference type="EMBL" id="QDR24593.1"/>
    </source>
</evidence>
<protein>
    <recommendedName>
        <fullName evidence="3">Uncharacterized protein ycf35</fullName>
    </recommendedName>
</protein>
<proteinExistence type="inferred from homology"/>
<dbReference type="RefSeq" id="YP_009684507.1">
    <property type="nucleotide sequence ID" value="NC_044407.1"/>
</dbReference>
<name>A0A516ZA74_9STRA</name>
<dbReference type="EMBL" id="MK518352">
    <property type="protein sequence ID" value="QDR24593.1"/>
    <property type="molecule type" value="Genomic_DNA"/>
</dbReference>
<dbReference type="Pfam" id="PF06868">
    <property type="entry name" value="DUF1257"/>
    <property type="match status" value="1"/>
</dbReference>
<geneLocation type="chloroplast" evidence="5"/>
<reference evidence="5" key="1">
    <citation type="journal article" date="2019" name="J. Phycol.">
        <title>Dictyochophyceae plastid genomes reveal unusual variability of their organization.</title>
        <authorList>
            <person name="Han K.Y."/>
            <person name="Maciszewski K."/>
            <person name="Graf L."/>
            <person name="Yang J.H."/>
            <person name="Andersen R.A."/>
            <person name="Karnkowska A."/>
            <person name="Yoon H.S."/>
        </authorList>
    </citation>
    <scope>NUCLEOTIDE SEQUENCE</scope>
</reference>
<dbReference type="GO" id="GO:0009536">
    <property type="term" value="C:plastid"/>
    <property type="evidence" value="ECO:0007669"/>
    <property type="project" value="UniProtKB-SubCell"/>
</dbReference>
<accession>A0A516ZA74</accession>
<keyword evidence="5" id="KW-0150">Chloroplast</keyword>
<dbReference type="GeneID" id="41657459"/>
<comment type="similarity">
    <text evidence="2">Belongs to the ycf35 family.</text>
</comment>
<comment type="subcellular location">
    <subcellularLocation>
        <location evidence="1">Plastid</location>
    </subcellularLocation>
</comment>
<keyword evidence="4 5" id="KW-0934">Plastid</keyword>
<evidence type="ECO:0000256" key="1">
    <source>
        <dbReference type="ARBA" id="ARBA00004474"/>
    </source>
</evidence>
<dbReference type="PANTHER" id="PTHR39638">
    <property type="entry name" value="YCF35"/>
    <property type="match status" value="1"/>
</dbReference>
<evidence type="ECO:0000256" key="4">
    <source>
        <dbReference type="ARBA" id="ARBA00022640"/>
    </source>
</evidence>